<proteinExistence type="predicted"/>
<sequence length="239" mass="26285">MCTLDKRGSLFFLTFTGDDQHRINPNVIGNLLSHLSQVKAQATPGSVLITQAQGKFFSNGFDLDWAQAAGSKQGASERLRHMVVLFKSVVASLLSLPMPTIASLTGHAAAGGFVLALSHDYIIMRRDRGVLYMSEVDLWLTIPGYVNALFREKIGDASVRRDVLLRGLKMKGDEAVKRGVVEAAYDGEEEVREASVRMAEELGKRKWDGEVYAEIRKGLFPQLSAMVGLGHKKIANPRL</sequence>
<protein>
    <recommendedName>
        <fullName evidence="3">Enoyl-CoA delta isomerase 2, peroxisomal-like</fullName>
    </recommendedName>
</protein>
<dbReference type="PANTHER" id="PTHR11941">
    <property type="entry name" value="ENOYL-COA HYDRATASE-RELATED"/>
    <property type="match status" value="1"/>
</dbReference>
<comment type="caution">
    <text evidence="1">The sequence shown here is derived from an EMBL/GenBank/DDBJ whole genome shotgun (WGS) entry which is preliminary data.</text>
</comment>
<dbReference type="Pfam" id="PF00378">
    <property type="entry name" value="ECH_1"/>
    <property type="match status" value="1"/>
</dbReference>
<evidence type="ECO:0000313" key="2">
    <source>
        <dbReference type="Proteomes" id="UP001396334"/>
    </source>
</evidence>
<dbReference type="SUPFAM" id="SSF52096">
    <property type="entry name" value="ClpP/crotonase"/>
    <property type="match status" value="1"/>
</dbReference>
<gene>
    <name evidence="1" type="ORF">V6N11_042122</name>
</gene>
<dbReference type="PANTHER" id="PTHR11941:SF75">
    <property type="entry name" value="ENOYL-COA HYDRATASE_ISOMERASE FAMILY PROTEIN"/>
    <property type="match status" value="1"/>
</dbReference>
<evidence type="ECO:0000313" key="1">
    <source>
        <dbReference type="EMBL" id="KAK9004662.1"/>
    </source>
</evidence>
<name>A0ABR2QVG6_9ROSI</name>
<keyword evidence="2" id="KW-1185">Reference proteome</keyword>
<dbReference type="EMBL" id="JBBPBN010000030">
    <property type="protein sequence ID" value="KAK9004662.1"/>
    <property type="molecule type" value="Genomic_DNA"/>
</dbReference>
<dbReference type="Proteomes" id="UP001396334">
    <property type="component" value="Unassembled WGS sequence"/>
</dbReference>
<accession>A0ABR2QVG6</accession>
<dbReference type="Gene3D" id="3.90.226.10">
    <property type="entry name" value="2-enoyl-CoA Hydratase, Chain A, domain 1"/>
    <property type="match status" value="1"/>
</dbReference>
<evidence type="ECO:0008006" key="3">
    <source>
        <dbReference type="Google" id="ProtNLM"/>
    </source>
</evidence>
<organism evidence="1 2">
    <name type="scientific">Hibiscus sabdariffa</name>
    <name type="common">roselle</name>
    <dbReference type="NCBI Taxonomy" id="183260"/>
    <lineage>
        <taxon>Eukaryota</taxon>
        <taxon>Viridiplantae</taxon>
        <taxon>Streptophyta</taxon>
        <taxon>Embryophyta</taxon>
        <taxon>Tracheophyta</taxon>
        <taxon>Spermatophyta</taxon>
        <taxon>Magnoliopsida</taxon>
        <taxon>eudicotyledons</taxon>
        <taxon>Gunneridae</taxon>
        <taxon>Pentapetalae</taxon>
        <taxon>rosids</taxon>
        <taxon>malvids</taxon>
        <taxon>Malvales</taxon>
        <taxon>Malvaceae</taxon>
        <taxon>Malvoideae</taxon>
        <taxon>Hibiscus</taxon>
    </lineage>
</organism>
<dbReference type="CDD" id="cd06558">
    <property type="entry name" value="crotonase-like"/>
    <property type="match status" value="1"/>
</dbReference>
<dbReference type="InterPro" id="IPR001753">
    <property type="entry name" value="Enoyl-CoA_hydra/iso"/>
</dbReference>
<reference evidence="1 2" key="1">
    <citation type="journal article" date="2024" name="G3 (Bethesda)">
        <title>Genome assembly of Hibiscus sabdariffa L. provides insights into metabolisms of medicinal natural products.</title>
        <authorList>
            <person name="Kim T."/>
        </authorList>
    </citation>
    <scope>NUCLEOTIDE SEQUENCE [LARGE SCALE GENOMIC DNA]</scope>
    <source>
        <strain evidence="1">TK-2024</strain>
        <tissue evidence="1">Old leaves</tissue>
    </source>
</reference>
<dbReference type="InterPro" id="IPR029045">
    <property type="entry name" value="ClpP/crotonase-like_dom_sf"/>
</dbReference>